<name>A0AA35YDX8_LACSI</name>
<protein>
    <submittedName>
        <fullName evidence="1">Uncharacterized protein</fullName>
    </submittedName>
</protein>
<sequence length="159" mass="19033">MHYPFGEFPKWPAMTISNITKNRMWIYECYMNTHVVHGGCWVLLSHWMFGRNEMEAGDHVVITVTERWIERVKERGVSLVYQDDGEKKEEDVLGYYKSWNHIISRDLSPFQNYNRTIHLTQRAIFSAWHLLVSLIKEWFQDVIFIEANTTTYTQEDPIE</sequence>
<dbReference type="EMBL" id="OX465077">
    <property type="protein sequence ID" value="CAI9269433.1"/>
    <property type="molecule type" value="Genomic_DNA"/>
</dbReference>
<accession>A0AA35YDX8</accession>
<evidence type="ECO:0000313" key="2">
    <source>
        <dbReference type="Proteomes" id="UP001177003"/>
    </source>
</evidence>
<evidence type="ECO:0000313" key="1">
    <source>
        <dbReference type="EMBL" id="CAI9269433.1"/>
    </source>
</evidence>
<proteinExistence type="predicted"/>
<organism evidence="1 2">
    <name type="scientific">Lactuca saligna</name>
    <name type="common">Willowleaf lettuce</name>
    <dbReference type="NCBI Taxonomy" id="75948"/>
    <lineage>
        <taxon>Eukaryota</taxon>
        <taxon>Viridiplantae</taxon>
        <taxon>Streptophyta</taxon>
        <taxon>Embryophyta</taxon>
        <taxon>Tracheophyta</taxon>
        <taxon>Spermatophyta</taxon>
        <taxon>Magnoliopsida</taxon>
        <taxon>eudicotyledons</taxon>
        <taxon>Gunneridae</taxon>
        <taxon>Pentapetalae</taxon>
        <taxon>asterids</taxon>
        <taxon>campanulids</taxon>
        <taxon>Asterales</taxon>
        <taxon>Asteraceae</taxon>
        <taxon>Cichorioideae</taxon>
        <taxon>Cichorieae</taxon>
        <taxon>Lactucinae</taxon>
        <taxon>Lactuca</taxon>
    </lineage>
</organism>
<gene>
    <name evidence="1" type="ORF">LSALG_LOCUS9808</name>
</gene>
<dbReference type="AlphaFoldDB" id="A0AA35YDX8"/>
<reference evidence="1" key="1">
    <citation type="submission" date="2023-04" db="EMBL/GenBank/DDBJ databases">
        <authorList>
            <person name="Vijverberg K."/>
            <person name="Xiong W."/>
            <person name="Schranz E."/>
        </authorList>
    </citation>
    <scope>NUCLEOTIDE SEQUENCE</scope>
</reference>
<keyword evidence="2" id="KW-1185">Reference proteome</keyword>
<dbReference type="Proteomes" id="UP001177003">
    <property type="component" value="Chromosome 1"/>
</dbReference>